<feature type="binding site" evidence="6">
    <location>
        <position position="104"/>
    </location>
    <ligand>
        <name>substrate</name>
    </ligand>
</feature>
<dbReference type="FunFam" id="3.40.50.40:FF:000007">
    <property type="entry name" value="L-asparaginase"/>
    <property type="match status" value="1"/>
</dbReference>
<feature type="active site" description="O-isoaspartyl threonine intermediate" evidence="5">
    <location>
        <position position="57"/>
    </location>
</feature>
<dbReference type="PROSITE" id="PS51732">
    <property type="entry name" value="ASN_GLN_ASE_3"/>
    <property type="match status" value="1"/>
</dbReference>
<evidence type="ECO:0000256" key="10">
    <source>
        <dbReference type="SAM" id="SignalP"/>
    </source>
</evidence>
<dbReference type="OMA" id="RYYMQPL"/>
<dbReference type="PANTHER" id="PTHR11707:SF28">
    <property type="entry name" value="60 KDA LYSOPHOSPHOLIPASE"/>
    <property type="match status" value="1"/>
</dbReference>
<dbReference type="NCBIfam" id="TIGR00520">
    <property type="entry name" value="asnASE_II"/>
    <property type="match status" value="1"/>
</dbReference>
<feature type="signal peptide" evidence="10">
    <location>
        <begin position="1"/>
        <end position="17"/>
    </location>
</feature>
<dbReference type="PIRSF" id="PIRSF500176">
    <property type="entry name" value="L_ASNase"/>
    <property type="match status" value="1"/>
</dbReference>
<dbReference type="InterPro" id="IPR040919">
    <property type="entry name" value="Asparaginase_C"/>
</dbReference>
<dbReference type="EC" id="3.5.1.1" evidence="2"/>
<name>S3CFX3_GLAL2</name>
<keyword evidence="14" id="KW-1185">Reference proteome</keyword>
<dbReference type="InterPro" id="IPR027474">
    <property type="entry name" value="L-asparaginase_N"/>
</dbReference>
<dbReference type="Gene3D" id="3.40.50.1170">
    <property type="entry name" value="L-asparaginase, N-terminal domain"/>
    <property type="match status" value="1"/>
</dbReference>
<dbReference type="PIRSF" id="PIRSF001220">
    <property type="entry name" value="L-ASNase_gatD"/>
    <property type="match status" value="1"/>
</dbReference>
<dbReference type="InterPro" id="IPR036152">
    <property type="entry name" value="Asp/glu_Ase-like_sf"/>
</dbReference>
<dbReference type="GO" id="GO:0006530">
    <property type="term" value="P:L-asparagine catabolic process"/>
    <property type="evidence" value="ECO:0007669"/>
    <property type="project" value="UniProtKB-ARBA"/>
</dbReference>
<evidence type="ECO:0000256" key="6">
    <source>
        <dbReference type="PIRSR" id="PIRSR001220-2"/>
    </source>
</evidence>
<dbReference type="GO" id="GO:0004067">
    <property type="term" value="F:asparaginase activity"/>
    <property type="evidence" value="ECO:0007669"/>
    <property type="project" value="UniProtKB-UniRule"/>
</dbReference>
<dbReference type="HOGENOM" id="CLU_019134_1_1_1"/>
<dbReference type="FunFam" id="3.40.50.1170:FF:000001">
    <property type="entry name" value="L-asparaginase 2"/>
    <property type="match status" value="1"/>
</dbReference>
<gene>
    <name evidence="13" type="ORF">GLAREA_01329</name>
</gene>
<dbReference type="PROSITE" id="PS00144">
    <property type="entry name" value="ASN_GLN_ASE_1"/>
    <property type="match status" value="1"/>
</dbReference>
<feature type="domain" description="L-asparaginase N-terminal" evidence="11">
    <location>
        <begin position="48"/>
        <end position="241"/>
    </location>
</feature>
<feature type="binding site" evidence="6">
    <location>
        <begin position="138"/>
        <end position="139"/>
    </location>
    <ligand>
        <name>substrate</name>
    </ligand>
</feature>
<evidence type="ECO:0000256" key="2">
    <source>
        <dbReference type="ARBA" id="ARBA00012920"/>
    </source>
</evidence>
<dbReference type="PROSITE" id="PS00917">
    <property type="entry name" value="ASN_GLN_ASE_2"/>
    <property type="match status" value="1"/>
</dbReference>
<dbReference type="eggNOG" id="KOG0503">
    <property type="taxonomic scope" value="Eukaryota"/>
</dbReference>
<reference evidence="13 14" key="1">
    <citation type="journal article" date="2013" name="BMC Genomics">
        <title>Genomics-driven discovery of the pneumocandin biosynthetic gene cluster in the fungus Glarea lozoyensis.</title>
        <authorList>
            <person name="Chen L."/>
            <person name="Yue Q."/>
            <person name="Zhang X."/>
            <person name="Xiang M."/>
            <person name="Wang C."/>
            <person name="Li S."/>
            <person name="Che Y."/>
            <person name="Ortiz-Lopez F.J."/>
            <person name="Bills G.F."/>
            <person name="Liu X."/>
            <person name="An Z."/>
        </authorList>
    </citation>
    <scope>NUCLEOTIDE SEQUENCE [LARGE SCALE GENOMIC DNA]</scope>
    <source>
        <strain evidence="14">ATCC 20868 / MF5171</strain>
    </source>
</reference>
<organism evidence="13 14">
    <name type="scientific">Glarea lozoyensis (strain ATCC 20868 / MF5171)</name>
    <dbReference type="NCBI Taxonomy" id="1116229"/>
    <lineage>
        <taxon>Eukaryota</taxon>
        <taxon>Fungi</taxon>
        <taxon>Dikarya</taxon>
        <taxon>Ascomycota</taxon>
        <taxon>Pezizomycotina</taxon>
        <taxon>Leotiomycetes</taxon>
        <taxon>Helotiales</taxon>
        <taxon>Helotiaceae</taxon>
        <taxon>Glarea</taxon>
    </lineage>
</organism>
<dbReference type="PRINTS" id="PR00139">
    <property type="entry name" value="ASNGLNASE"/>
</dbReference>
<feature type="domain" description="Asparaginase/glutaminase C-terminal" evidence="12">
    <location>
        <begin position="261"/>
        <end position="371"/>
    </location>
</feature>
<protein>
    <recommendedName>
        <fullName evidence="2">asparaginase</fullName>
        <ecNumber evidence="2">3.5.1.1</ecNumber>
    </recommendedName>
</protein>
<dbReference type="GeneID" id="19460387"/>
<dbReference type="PANTHER" id="PTHR11707">
    <property type="entry name" value="L-ASPARAGINASE"/>
    <property type="match status" value="1"/>
</dbReference>
<evidence type="ECO:0000313" key="14">
    <source>
        <dbReference type="Proteomes" id="UP000016922"/>
    </source>
</evidence>
<feature type="active site" evidence="7">
    <location>
        <position position="57"/>
    </location>
</feature>
<evidence type="ECO:0000259" key="11">
    <source>
        <dbReference type="Pfam" id="PF00710"/>
    </source>
</evidence>
<evidence type="ECO:0000256" key="4">
    <source>
        <dbReference type="ARBA" id="ARBA00049366"/>
    </source>
</evidence>
<evidence type="ECO:0000313" key="13">
    <source>
        <dbReference type="EMBL" id="EPE25417.1"/>
    </source>
</evidence>
<evidence type="ECO:0000259" key="12">
    <source>
        <dbReference type="Pfam" id="PF17763"/>
    </source>
</evidence>
<dbReference type="STRING" id="1116229.S3CFX3"/>
<feature type="active site" evidence="8">
    <location>
        <position position="138"/>
    </location>
</feature>
<dbReference type="SMART" id="SM00870">
    <property type="entry name" value="Asparaginase"/>
    <property type="match status" value="1"/>
</dbReference>
<dbReference type="InterPro" id="IPR020827">
    <property type="entry name" value="Asparaginase/glutaminase_AS1"/>
</dbReference>
<feature type="chain" id="PRO_5004518564" description="asparaginase" evidence="10">
    <location>
        <begin position="18"/>
        <end position="379"/>
    </location>
</feature>
<dbReference type="OrthoDB" id="542841at2759"/>
<dbReference type="InterPro" id="IPR027473">
    <property type="entry name" value="L-asparaginase_C"/>
</dbReference>
<accession>S3CFX3</accession>
<dbReference type="CDD" id="cd08964">
    <property type="entry name" value="L-asparaginase_II"/>
    <property type="match status" value="1"/>
</dbReference>
<evidence type="ECO:0000256" key="9">
    <source>
        <dbReference type="RuleBase" id="RU004456"/>
    </source>
</evidence>
<dbReference type="Proteomes" id="UP000016922">
    <property type="component" value="Unassembled WGS sequence"/>
</dbReference>
<dbReference type="KEGG" id="glz:GLAREA_01329"/>
<dbReference type="AlphaFoldDB" id="S3CFX3"/>
<sequence length="379" mass="39581">MFSSTAVLLTLMALGYASPIVYRQEASPFVFTNSNGLNFTQMNTTLPNVTIFATGGTIAGSSSSNTATTGYTAGALGILTLLDAVPEVLNISNVAGVQISNVGSPDVTSSILVQIAHQINNVVCNDPTMAGAVVTHGTDTLEETAFFLDATVNCEKPVIIVGAMRPATAISADGPFNLLEAVSVAINPAARNRGAMVVMNDRIVSAYYVTKTNANTMDTFKAYEQGNLGTLISNTPYFFYPPVTPTGKAAYDIRNVTAIPRVDILMSYQDMSNDTLYSAVSSGAKGIVIAGSGAGSTSSNFSLAMQDVITMHGIPIIDSTRVMSGEVSNSGFDPEDPSPISSGFLNPYKSRVLLGILLAQMRNVTEIAGAFNGSATFVG</sequence>
<dbReference type="SUPFAM" id="SSF53774">
    <property type="entry name" value="Glutaminase/Asparaginase"/>
    <property type="match status" value="1"/>
</dbReference>
<evidence type="ECO:0000256" key="7">
    <source>
        <dbReference type="PROSITE-ProRule" id="PRU10099"/>
    </source>
</evidence>
<dbReference type="Gene3D" id="3.40.50.40">
    <property type="match status" value="1"/>
</dbReference>
<proteinExistence type="inferred from homology"/>
<evidence type="ECO:0000256" key="5">
    <source>
        <dbReference type="PIRSR" id="PIRSR001220-1"/>
    </source>
</evidence>
<dbReference type="EMBL" id="KE145371">
    <property type="protein sequence ID" value="EPE25417.1"/>
    <property type="molecule type" value="Genomic_DNA"/>
</dbReference>
<dbReference type="InterPro" id="IPR037152">
    <property type="entry name" value="L-asparaginase_N_sf"/>
</dbReference>
<comment type="similarity">
    <text evidence="1 9">Belongs to the asparaginase 1 family.</text>
</comment>
<dbReference type="Pfam" id="PF17763">
    <property type="entry name" value="Asparaginase_C"/>
    <property type="match status" value="1"/>
</dbReference>
<dbReference type="Pfam" id="PF00710">
    <property type="entry name" value="Asparaginase"/>
    <property type="match status" value="1"/>
</dbReference>
<keyword evidence="10" id="KW-0732">Signal</keyword>
<dbReference type="InterPro" id="IPR006034">
    <property type="entry name" value="Asparaginase/glutaminase-like"/>
</dbReference>
<evidence type="ECO:0000256" key="8">
    <source>
        <dbReference type="PROSITE-ProRule" id="PRU10100"/>
    </source>
</evidence>
<dbReference type="InterPro" id="IPR027475">
    <property type="entry name" value="Asparaginase/glutaminase_AS2"/>
</dbReference>
<dbReference type="InterPro" id="IPR004550">
    <property type="entry name" value="AsnASE_II"/>
</dbReference>
<keyword evidence="3" id="KW-0378">Hydrolase</keyword>
<evidence type="ECO:0000256" key="1">
    <source>
        <dbReference type="ARBA" id="ARBA00010518"/>
    </source>
</evidence>
<evidence type="ECO:0000256" key="3">
    <source>
        <dbReference type="ARBA" id="ARBA00022801"/>
    </source>
</evidence>
<comment type="catalytic activity">
    <reaction evidence="4">
        <text>L-asparagine + H2O = L-aspartate + NH4(+)</text>
        <dbReference type="Rhea" id="RHEA:21016"/>
        <dbReference type="ChEBI" id="CHEBI:15377"/>
        <dbReference type="ChEBI" id="CHEBI:28938"/>
        <dbReference type="ChEBI" id="CHEBI:29991"/>
        <dbReference type="ChEBI" id="CHEBI:58048"/>
        <dbReference type="EC" id="3.5.1.1"/>
    </reaction>
</comment>
<dbReference type="RefSeq" id="XP_008086736.1">
    <property type="nucleotide sequence ID" value="XM_008088545.1"/>
</dbReference>